<feature type="region of interest" description="Disordered" evidence="1">
    <location>
        <begin position="182"/>
        <end position="376"/>
    </location>
</feature>
<evidence type="ECO:0000313" key="3">
    <source>
        <dbReference type="Proteomes" id="UP001498398"/>
    </source>
</evidence>
<organism evidence="2 3">
    <name type="scientific">Marasmiellus scandens</name>
    <dbReference type="NCBI Taxonomy" id="2682957"/>
    <lineage>
        <taxon>Eukaryota</taxon>
        <taxon>Fungi</taxon>
        <taxon>Dikarya</taxon>
        <taxon>Basidiomycota</taxon>
        <taxon>Agaricomycotina</taxon>
        <taxon>Agaricomycetes</taxon>
        <taxon>Agaricomycetidae</taxon>
        <taxon>Agaricales</taxon>
        <taxon>Marasmiineae</taxon>
        <taxon>Omphalotaceae</taxon>
        <taxon>Marasmiellus</taxon>
    </lineage>
</organism>
<feature type="compositionally biased region" description="Acidic residues" evidence="1">
    <location>
        <begin position="362"/>
        <end position="376"/>
    </location>
</feature>
<keyword evidence="3" id="KW-1185">Reference proteome</keyword>
<feature type="compositionally biased region" description="Polar residues" evidence="1">
    <location>
        <begin position="715"/>
        <end position="724"/>
    </location>
</feature>
<feature type="compositionally biased region" description="Polar residues" evidence="1">
    <location>
        <begin position="182"/>
        <end position="209"/>
    </location>
</feature>
<evidence type="ECO:0000256" key="1">
    <source>
        <dbReference type="SAM" id="MobiDB-lite"/>
    </source>
</evidence>
<feature type="region of interest" description="Disordered" evidence="1">
    <location>
        <begin position="134"/>
        <end position="167"/>
    </location>
</feature>
<accession>A0ABR1IN46</accession>
<feature type="compositionally biased region" description="Low complexity" evidence="1">
    <location>
        <begin position="252"/>
        <end position="262"/>
    </location>
</feature>
<comment type="caution">
    <text evidence="2">The sequence shown here is derived from an EMBL/GenBank/DDBJ whole genome shotgun (WGS) entry which is preliminary data.</text>
</comment>
<gene>
    <name evidence="2" type="ORF">VKT23_018838</name>
</gene>
<dbReference type="EMBL" id="JBANRG010000089">
    <property type="protein sequence ID" value="KAK7437022.1"/>
    <property type="molecule type" value="Genomic_DNA"/>
</dbReference>
<feature type="compositionally biased region" description="Polar residues" evidence="1">
    <location>
        <begin position="321"/>
        <end position="331"/>
    </location>
</feature>
<feature type="compositionally biased region" description="Polar residues" evidence="1">
    <location>
        <begin position="695"/>
        <end position="704"/>
    </location>
</feature>
<dbReference type="Proteomes" id="UP001498398">
    <property type="component" value="Unassembled WGS sequence"/>
</dbReference>
<reference evidence="2 3" key="1">
    <citation type="submission" date="2024-01" db="EMBL/GenBank/DDBJ databases">
        <title>A draft genome for the cacao thread blight pathogen Marasmiellus scandens.</title>
        <authorList>
            <person name="Baruah I.K."/>
            <person name="Leung J."/>
            <person name="Bukari Y."/>
            <person name="Amoako-Attah I."/>
            <person name="Meinhardt L.W."/>
            <person name="Bailey B.A."/>
            <person name="Cohen S.P."/>
        </authorList>
    </citation>
    <scope>NUCLEOTIDE SEQUENCE [LARGE SCALE GENOMIC DNA]</scope>
    <source>
        <strain evidence="2 3">GH-19</strain>
    </source>
</reference>
<feature type="compositionally biased region" description="Low complexity" evidence="1">
    <location>
        <begin position="283"/>
        <end position="302"/>
    </location>
</feature>
<feature type="compositionally biased region" description="Polar residues" evidence="1">
    <location>
        <begin position="136"/>
        <end position="148"/>
    </location>
</feature>
<sequence length="740" mass="80790">MSTTPRLVNFWSNVASLCVEEVRKLIAASFERVNNLEEASDDDRVVFARHNPFMVHWRFTFDKQRKHGAPDWAMATFVKACEAAYQVFPTEAIRARYGVTWVLPEKDLPRLMERDYGFWSIDTQYGLGHPVEGQPRVTTFQEPGSTSHPKPYLPYKGYNEEPADDDEEPITVKHELILAAPPSSSQIKRLSSGSKSTVLPTAESSTPSTFLPPKPVVEVSPLQQTRSGTRSKRKQVGGEDKTPAKAQKTKKASSAPSTARTSVPRPILKKTTPRETKPVDSGIPARRITRSRASSVASTAAPTDDELPDLSDPSVLPESDAASSVASAPTRKSTRRKTPVRSSQKQVKVDRKGKGKAVQVETDAEQTERESDEDEAQFTLEFPDEDEVSKLFAKFRAAESFPLEKYGYKSESAYGKKKKAIITFTPEASKFAICVPLGTRRPVTVNLANFLKANLSSSFAYDTCVHCSERFDHTCNPQGPVTTGGKLSMRKCNCCQRVGQSCTATYPLSKLMFTKDLLSTFSRNSTHQLSQRLSHVLELQDLRSRLREQSNALGTTIRSLDDQIAFGQAQLRESSADPTVLVSQLAQGEGGSLSLDKNTLHLISVAAGWEANDLDVPSRLHLNEETGEYECIPLSSGLPSREPSPLANDSMDVDEEPVAGPSGSHAVSMEFTLTPGLLSAPSGSSGSKTRASRKAASTSPTVSKSARDKGKAVAQSLSASTTPRRPSVSFKDLSSSEPDV</sequence>
<proteinExistence type="predicted"/>
<name>A0ABR1IN46_9AGAR</name>
<protein>
    <submittedName>
        <fullName evidence="2">Uncharacterized protein</fullName>
    </submittedName>
</protein>
<evidence type="ECO:0000313" key="2">
    <source>
        <dbReference type="EMBL" id="KAK7437022.1"/>
    </source>
</evidence>
<feature type="region of interest" description="Disordered" evidence="1">
    <location>
        <begin position="631"/>
        <end position="740"/>
    </location>
</feature>
<feature type="compositionally biased region" description="Low complexity" evidence="1">
    <location>
        <begin position="675"/>
        <end position="687"/>
    </location>
</feature>